<keyword evidence="3" id="KW-1185">Reference proteome</keyword>
<feature type="compositionally biased region" description="Basic and acidic residues" evidence="1">
    <location>
        <begin position="207"/>
        <end position="240"/>
    </location>
</feature>
<dbReference type="Proteomes" id="UP000291343">
    <property type="component" value="Unassembled WGS sequence"/>
</dbReference>
<accession>A0A482XN74</accession>
<gene>
    <name evidence="2" type="ORF">LSTR_LSTR012217</name>
</gene>
<dbReference type="AlphaFoldDB" id="A0A482XN74"/>
<feature type="compositionally biased region" description="Low complexity" evidence="1">
    <location>
        <begin position="54"/>
        <end position="65"/>
    </location>
</feature>
<organism evidence="2 3">
    <name type="scientific">Laodelphax striatellus</name>
    <name type="common">Small brown planthopper</name>
    <name type="synonym">Delphax striatella</name>
    <dbReference type="NCBI Taxonomy" id="195883"/>
    <lineage>
        <taxon>Eukaryota</taxon>
        <taxon>Metazoa</taxon>
        <taxon>Ecdysozoa</taxon>
        <taxon>Arthropoda</taxon>
        <taxon>Hexapoda</taxon>
        <taxon>Insecta</taxon>
        <taxon>Pterygota</taxon>
        <taxon>Neoptera</taxon>
        <taxon>Paraneoptera</taxon>
        <taxon>Hemiptera</taxon>
        <taxon>Auchenorrhyncha</taxon>
        <taxon>Fulgoroidea</taxon>
        <taxon>Delphacidae</taxon>
        <taxon>Criomorphinae</taxon>
        <taxon>Laodelphax</taxon>
    </lineage>
</organism>
<dbReference type="InParanoid" id="A0A482XN74"/>
<feature type="region of interest" description="Disordered" evidence="1">
    <location>
        <begin position="277"/>
        <end position="433"/>
    </location>
</feature>
<dbReference type="EMBL" id="QKKF02003965">
    <property type="protein sequence ID" value="RZF47595.1"/>
    <property type="molecule type" value="Genomic_DNA"/>
</dbReference>
<comment type="caution">
    <text evidence="2">The sequence shown here is derived from an EMBL/GenBank/DDBJ whole genome shotgun (WGS) entry which is preliminary data.</text>
</comment>
<feature type="compositionally biased region" description="Polar residues" evidence="1">
    <location>
        <begin position="358"/>
        <end position="373"/>
    </location>
</feature>
<feature type="compositionally biased region" description="Polar residues" evidence="1">
    <location>
        <begin position="111"/>
        <end position="126"/>
    </location>
</feature>
<feature type="region of interest" description="Disordered" evidence="1">
    <location>
        <begin position="203"/>
        <end position="240"/>
    </location>
</feature>
<feature type="compositionally biased region" description="Low complexity" evidence="1">
    <location>
        <begin position="18"/>
        <end position="30"/>
    </location>
</feature>
<sequence>MSTSTAGLKRRPCGPVRQLSLQTPSASPPAAAAYLQVGPARRCQLRKQSSEDISSWGSAGGSRASPTVSRTRPPVRLAWTEQRRMLPEAASDSPKVEVEVVARKCALPQARSRTPQAKSSSQQQELDGSRLRLAERLRLAWQQSTNKEAVQARARARTNLDIFLAHNNVGTAPVSKQPDEVITTSEHNYSTVFGSQNYIGVGEEEQEGSHEKETDEELMRSRSFESRTEEGRYKNEDENKNEEVKMVSNKYKEIKEGKSICISITDGIDDEVERRRCSASELEDDDEEDVGERVVQQRFKTSKNKNVVRGVSSLTSSPDLIVNKKVDAYPGAGSASRSSTPGGQPLPRRLMSAPPQKRPQSQQDKSSPQISQQARRKLKSGRRKPQKPEEEDISSGDDNIEQKPRRSRSARTSEVITMVSLLSPGQSEQEEDECVTMVISGATDQQSPWAPEHGGATSTATSHVTATSSPFLNAGASVNPILCIRKPVKTVSFQQQSGARSYANNFPSRRGAAILPPETHNPAPPVLRSTSLVAATGGTAKGGADVGAASLKRKLVRATSSNEGTSMQPMM</sequence>
<feature type="region of interest" description="Disordered" evidence="1">
    <location>
        <begin position="109"/>
        <end position="128"/>
    </location>
</feature>
<feature type="compositionally biased region" description="Acidic residues" evidence="1">
    <location>
        <begin position="281"/>
        <end position="290"/>
    </location>
</feature>
<proteinExistence type="predicted"/>
<evidence type="ECO:0000256" key="1">
    <source>
        <dbReference type="SAM" id="MobiDB-lite"/>
    </source>
</evidence>
<dbReference type="STRING" id="195883.A0A482XN74"/>
<feature type="region of interest" description="Disordered" evidence="1">
    <location>
        <begin position="43"/>
        <end position="73"/>
    </location>
</feature>
<feature type="region of interest" description="Disordered" evidence="1">
    <location>
        <begin position="1"/>
        <end position="30"/>
    </location>
</feature>
<reference evidence="2 3" key="1">
    <citation type="journal article" date="2017" name="Gigascience">
        <title>Genome sequence of the small brown planthopper, Laodelphax striatellus.</title>
        <authorList>
            <person name="Zhu J."/>
            <person name="Jiang F."/>
            <person name="Wang X."/>
            <person name="Yang P."/>
            <person name="Bao Y."/>
            <person name="Zhao W."/>
            <person name="Wang W."/>
            <person name="Lu H."/>
            <person name="Wang Q."/>
            <person name="Cui N."/>
            <person name="Li J."/>
            <person name="Chen X."/>
            <person name="Luo L."/>
            <person name="Yu J."/>
            <person name="Kang L."/>
            <person name="Cui F."/>
        </authorList>
    </citation>
    <scope>NUCLEOTIDE SEQUENCE [LARGE SCALE GENOMIC DNA]</scope>
    <source>
        <strain evidence="2">Lst14</strain>
    </source>
</reference>
<name>A0A482XN74_LAOST</name>
<evidence type="ECO:0000313" key="2">
    <source>
        <dbReference type="EMBL" id="RZF47595.1"/>
    </source>
</evidence>
<feature type="compositionally biased region" description="Acidic residues" evidence="1">
    <location>
        <begin position="389"/>
        <end position="399"/>
    </location>
</feature>
<feature type="compositionally biased region" description="Basic residues" evidence="1">
    <location>
        <begin position="374"/>
        <end position="385"/>
    </location>
</feature>
<evidence type="ECO:0000313" key="3">
    <source>
        <dbReference type="Proteomes" id="UP000291343"/>
    </source>
</evidence>
<protein>
    <submittedName>
        <fullName evidence="2">Uncharacterized protein</fullName>
    </submittedName>
</protein>